<dbReference type="EMBL" id="JBIAZM010000007">
    <property type="protein sequence ID" value="MFF5201768.1"/>
    <property type="molecule type" value="Genomic_DNA"/>
</dbReference>
<keyword evidence="3" id="KW-1185">Reference proteome</keyword>
<comment type="caution">
    <text evidence="2">The sequence shown here is derived from an EMBL/GenBank/DDBJ whole genome shotgun (WGS) entry which is preliminary data.</text>
</comment>
<feature type="signal peptide" evidence="1">
    <location>
        <begin position="1"/>
        <end position="25"/>
    </location>
</feature>
<sequence>MRGMVDRLVARTVLVCAALAVVAFAYNHTTQPCASNEAGAGGMCVSTSWAAR</sequence>
<dbReference type="Proteomes" id="UP001602287">
    <property type="component" value="Unassembled WGS sequence"/>
</dbReference>
<proteinExistence type="predicted"/>
<protein>
    <submittedName>
        <fullName evidence="2">Uncharacterized protein</fullName>
    </submittedName>
</protein>
<evidence type="ECO:0000256" key="1">
    <source>
        <dbReference type="SAM" id="SignalP"/>
    </source>
</evidence>
<reference evidence="2 3" key="1">
    <citation type="submission" date="2024-10" db="EMBL/GenBank/DDBJ databases">
        <title>The Natural Products Discovery Center: Release of the First 8490 Sequenced Strains for Exploring Actinobacteria Biosynthetic Diversity.</title>
        <authorList>
            <person name="Kalkreuter E."/>
            <person name="Kautsar S.A."/>
            <person name="Yang D."/>
            <person name="Bader C.D."/>
            <person name="Teijaro C.N."/>
            <person name="Fluegel L."/>
            <person name="Davis C.M."/>
            <person name="Simpson J.R."/>
            <person name="Lauterbach L."/>
            <person name="Steele A.D."/>
            <person name="Gui C."/>
            <person name="Meng S."/>
            <person name="Li G."/>
            <person name="Viehrig K."/>
            <person name="Ye F."/>
            <person name="Su P."/>
            <person name="Kiefer A.F."/>
            <person name="Nichols A."/>
            <person name="Cepeda A.J."/>
            <person name="Yan W."/>
            <person name="Fan B."/>
            <person name="Jiang Y."/>
            <person name="Adhikari A."/>
            <person name="Zheng C.-J."/>
            <person name="Schuster L."/>
            <person name="Cowan T.M."/>
            <person name="Smanski M.J."/>
            <person name="Chevrette M.G."/>
            <person name="De Carvalho L.P.S."/>
            <person name="Shen B."/>
        </authorList>
    </citation>
    <scope>NUCLEOTIDE SEQUENCE [LARGE SCALE GENOMIC DNA]</scope>
    <source>
        <strain evidence="2 3">NPDC000140</strain>
    </source>
</reference>
<evidence type="ECO:0000313" key="2">
    <source>
        <dbReference type="EMBL" id="MFF5201768.1"/>
    </source>
</evidence>
<gene>
    <name evidence="2" type="ORF">ACFY3B_19415</name>
</gene>
<dbReference type="RefSeq" id="WP_387221345.1">
    <property type="nucleotide sequence ID" value="NZ_JBIAZM010000007.1"/>
</dbReference>
<feature type="chain" id="PRO_5047384777" evidence="1">
    <location>
        <begin position="26"/>
        <end position="52"/>
    </location>
</feature>
<accession>A0ABW6VWX3</accession>
<keyword evidence="1" id="KW-0732">Signal</keyword>
<organism evidence="2 3">
    <name type="scientific">Micromonospora parva</name>
    <dbReference type="NCBI Taxonomy" id="1464048"/>
    <lineage>
        <taxon>Bacteria</taxon>
        <taxon>Bacillati</taxon>
        <taxon>Actinomycetota</taxon>
        <taxon>Actinomycetes</taxon>
        <taxon>Micromonosporales</taxon>
        <taxon>Micromonosporaceae</taxon>
        <taxon>Micromonospora</taxon>
    </lineage>
</organism>
<name>A0ABW6VWX3_9ACTN</name>
<evidence type="ECO:0000313" key="3">
    <source>
        <dbReference type="Proteomes" id="UP001602287"/>
    </source>
</evidence>